<dbReference type="RefSeq" id="WP_162362850.1">
    <property type="nucleotide sequence ID" value="NZ_CP047591.1"/>
</dbReference>
<dbReference type="AlphaFoldDB" id="A0A6P1MIR6"/>
<accession>A0A6P1MIR6</accession>
<name>A0A6P1MIR6_9FIRM</name>
<dbReference type="Proteomes" id="UP000463883">
    <property type="component" value="Chromosome"/>
</dbReference>
<evidence type="ECO:0000313" key="1">
    <source>
        <dbReference type="EMBL" id="QHI73083.1"/>
    </source>
</evidence>
<protein>
    <submittedName>
        <fullName evidence="1">Uncharacterized protein</fullName>
    </submittedName>
</protein>
<keyword evidence="2" id="KW-1185">Reference proteome</keyword>
<reference evidence="1 2" key="1">
    <citation type="submission" date="2020-01" db="EMBL/GenBank/DDBJ databases">
        <title>Genomic analysis of Aminipila sp. CBA3637.</title>
        <authorList>
            <person name="Kim Y.B."/>
            <person name="Roh S.W."/>
        </authorList>
    </citation>
    <scope>NUCLEOTIDE SEQUENCE [LARGE SCALE GENOMIC DNA]</scope>
    <source>
        <strain evidence="1 2">CBA3637</strain>
    </source>
</reference>
<proteinExistence type="predicted"/>
<evidence type="ECO:0000313" key="2">
    <source>
        <dbReference type="Proteomes" id="UP000463883"/>
    </source>
</evidence>
<dbReference type="EMBL" id="CP047591">
    <property type="protein sequence ID" value="QHI73083.1"/>
    <property type="molecule type" value="Genomic_DNA"/>
</dbReference>
<gene>
    <name evidence="1" type="ORF">Ami3637_12335</name>
</gene>
<organism evidence="1 2">
    <name type="scientific">Aminipila terrae</name>
    <dbReference type="NCBI Taxonomy" id="2697030"/>
    <lineage>
        <taxon>Bacteria</taxon>
        <taxon>Bacillati</taxon>
        <taxon>Bacillota</taxon>
        <taxon>Clostridia</taxon>
        <taxon>Peptostreptococcales</taxon>
        <taxon>Anaerovoracaceae</taxon>
        <taxon>Aminipila</taxon>
    </lineage>
</organism>
<dbReference type="KEGG" id="amic:Ami3637_12335"/>
<sequence length="125" mass="14829">MNSKLILMPQISLTHLFSSFVFAEYKEEVTITEHVRKITELKTKKVVFSFDSLIDQSFPYLFSMFKALQMENADEYIFCFFPETPEDVNLVNQKFILYAKEELFDIDKIKIEFLRNPRISPVNNI</sequence>